<gene>
    <name evidence="7" type="ORF">E4U02_01010</name>
</gene>
<feature type="transmembrane region" description="Helical" evidence="5">
    <location>
        <begin position="73"/>
        <end position="93"/>
    </location>
</feature>
<evidence type="ECO:0000256" key="1">
    <source>
        <dbReference type="ARBA" id="ARBA00004651"/>
    </source>
</evidence>
<evidence type="ECO:0000313" key="8">
    <source>
        <dbReference type="Proteomes" id="UP000298358"/>
    </source>
</evidence>
<dbReference type="EMBL" id="SPQB01000001">
    <property type="protein sequence ID" value="TFU34709.1"/>
    <property type="molecule type" value="Genomic_DNA"/>
</dbReference>
<feature type="transmembrane region" description="Helical" evidence="5">
    <location>
        <begin position="351"/>
        <end position="374"/>
    </location>
</feature>
<dbReference type="PANTHER" id="PTHR42718:SF42">
    <property type="entry name" value="EXPORT PROTEIN"/>
    <property type="match status" value="1"/>
</dbReference>
<sequence>MTATDRRVLTVAILASFVAFLDSSIVNVALPAIRADLGGGLAGQQWVVNAYLVTLGALILVAGSLSDLYGRKVVLRVGLIGFLVTSVAIAAAPGIEFAVIARAVQGIAGALLVPSSLALITTHFGEAMRGRAIGAWTAATSAAMLVAPLIGGLFIDLASWRWAFLINVLPIGITLWLLAGLGTPDVRKPGARVDLLASTLCALGLGGVVFALIEGPRLGWADPIVIAALLVGAALFAGFVLRERRSSEPVLPLALFRLRNFWAGNLATTFVYAALALNGFAVVVFLQETAGFSATLAGLASLPITVIMILGSSRVGRWADRRGPRLFMATGPAIMAIGSILLLTARDPLDYWLQMLPGIILLGVGLTVTVSPLTSAVLGAVDTGREGIASAVNNAVARVAGLLVVAMIAVIAGGDLDLDGFHRTAVATAVLFAAGALASWAGIRNPRREATSHGSQRTE</sequence>
<dbReference type="Gene3D" id="1.20.1720.10">
    <property type="entry name" value="Multidrug resistance protein D"/>
    <property type="match status" value="1"/>
</dbReference>
<feature type="transmembrane region" description="Helical" evidence="5">
    <location>
        <begin position="262"/>
        <end position="286"/>
    </location>
</feature>
<feature type="transmembrane region" description="Helical" evidence="5">
    <location>
        <begin position="219"/>
        <end position="241"/>
    </location>
</feature>
<evidence type="ECO:0000256" key="3">
    <source>
        <dbReference type="ARBA" id="ARBA00022989"/>
    </source>
</evidence>
<dbReference type="InterPro" id="IPR036259">
    <property type="entry name" value="MFS_trans_sf"/>
</dbReference>
<organism evidence="7 8">
    <name type="scientific">Microbacterium paludicola</name>
    <dbReference type="NCBI Taxonomy" id="300019"/>
    <lineage>
        <taxon>Bacteria</taxon>
        <taxon>Bacillati</taxon>
        <taxon>Actinomycetota</taxon>
        <taxon>Actinomycetes</taxon>
        <taxon>Micrococcales</taxon>
        <taxon>Microbacteriaceae</taxon>
        <taxon>Microbacterium</taxon>
    </lineage>
</organism>
<feature type="transmembrane region" description="Helical" evidence="5">
    <location>
        <begin position="47"/>
        <end position="66"/>
    </location>
</feature>
<dbReference type="InterPro" id="IPR011701">
    <property type="entry name" value="MFS"/>
</dbReference>
<feature type="transmembrane region" description="Helical" evidence="5">
    <location>
        <begin position="325"/>
        <end position="345"/>
    </location>
</feature>
<dbReference type="PANTHER" id="PTHR42718">
    <property type="entry name" value="MAJOR FACILITATOR SUPERFAMILY MULTIDRUG TRANSPORTER MFSC"/>
    <property type="match status" value="1"/>
</dbReference>
<keyword evidence="8" id="KW-1185">Reference proteome</keyword>
<evidence type="ECO:0000259" key="6">
    <source>
        <dbReference type="PROSITE" id="PS50850"/>
    </source>
</evidence>
<dbReference type="OrthoDB" id="7375466at2"/>
<keyword evidence="4 5" id="KW-0472">Membrane</keyword>
<evidence type="ECO:0000256" key="5">
    <source>
        <dbReference type="SAM" id="Phobius"/>
    </source>
</evidence>
<dbReference type="AlphaFoldDB" id="A0A4Y9FZ58"/>
<feature type="transmembrane region" description="Helical" evidence="5">
    <location>
        <begin position="395"/>
        <end position="413"/>
    </location>
</feature>
<keyword evidence="3 5" id="KW-1133">Transmembrane helix</keyword>
<keyword evidence="2 5" id="KW-0812">Transmembrane</keyword>
<feature type="transmembrane region" description="Helical" evidence="5">
    <location>
        <begin position="425"/>
        <end position="443"/>
    </location>
</feature>
<reference evidence="7 8" key="1">
    <citation type="submission" date="2019-03" db="EMBL/GenBank/DDBJ databases">
        <title>Diversity of the mouse oral microbiome.</title>
        <authorList>
            <person name="Joseph S."/>
            <person name="Aduse-Opoku J."/>
            <person name="Curtis M."/>
            <person name="Wade W."/>
            <person name="Hashim A."/>
        </authorList>
    </citation>
    <scope>NUCLEOTIDE SEQUENCE [LARGE SCALE GENOMIC DNA]</scope>
    <source>
        <strain evidence="7 8">P1012</strain>
    </source>
</reference>
<comment type="subcellular location">
    <subcellularLocation>
        <location evidence="1">Cell membrane</location>
        <topology evidence="1">Multi-pass membrane protein</topology>
    </subcellularLocation>
</comment>
<accession>A0A4Y9FZ58</accession>
<feature type="transmembrane region" description="Helical" evidence="5">
    <location>
        <begin position="193"/>
        <end position="213"/>
    </location>
</feature>
<feature type="transmembrane region" description="Helical" evidence="5">
    <location>
        <begin position="132"/>
        <end position="155"/>
    </location>
</feature>
<dbReference type="CDD" id="cd17321">
    <property type="entry name" value="MFS_MMR_MDR_like"/>
    <property type="match status" value="1"/>
</dbReference>
<dbReference type="GO" id="GO:0005886">
    <property type="term" value="C:plasma membrane"/>
    <property type="evidence" value="ECO:0007669"/>
    <property type="project" value="UniProtKB-SubCell"/>
</dbReference>
<protein>
    <submittedName>
        <fullName evidence="7">MFS transporter</fullName>
    </submittedName>
</protein>
<dbReference type="InterPro" id="IPR020846">
    <property type="entry name" value="MFS_dom"/>
</dbReference>
<comment type="caution">
    <text evidence="7">The sequence shown here is derived from an EMBL/GenBank/DDBJ whole genome shotgun (WGS) entry which is preliminary data.</text>
</comment>
<feature type="domain" description="Major facilitator superfamily (MFS) profile" evidence="6">
    <location>
        <begin position="8"/>
        <end position="447"/>
    </location>
</feature>
<dbReference type="GO" id="GO:0022857">
    <property type="term" value="F:transmembrane transporter activity"/>
    <property type="evidence" value="ECO:0007669"/>
    <property type="project" value="InterPro"/>
</dbReference>
<dbReference type="Gene3D" id="1.20.1250.20">
    <property type="entry name" value="MFS general substrate transporter like domains"/>
    <property type="match status" value="1"/>
</dbReference>
<proteinExistence type="predicted"/>
<dbReference type="Pfam" id="PF07690">
    <property type="entry name" value="MFS_1"/>
    <property type="match status" value="1"/>
</dbReference>
<feature type="transmembrane region" description="Helical" evidence="5">
    <location>
        <begin position="99"/>
        <end position="120"/>
    </location>
</feature>
<evidence type="ECO:0000256" key="2">
    <source>
        <dbReference type="ARBA" id="ARBA00022692"/>
    </source>
</evidence>
<dbReference type="RefSeq" id="WP_135112247.1">
    <property type="nucleotide sequence ID" value="NZ_JADGLL010000001.1"/>
</dbReference>
<dbReference type="Proteomes" id="UP000298358">
    <property type="component" value="Unassembled WGS sequence"/>
</dbReference>
<evidence type="ECO:0000256" key="4">
    <source>
        <dbReference type="ARBA" id="ARBA00023136"/>
    </source>
</evidence>
<feature type="transmembrane region" description="Helical" evidence="5">
    <location>
        <begin position="292"/>
        <end position="313"/>
    </location>
</feature>
<dbReference type="PROSITE" id="PS50850">
    <property type="entry name" value="MFS"/>
    <property type="match status" value="1"/>
</dbReference>
<evidence type="ECO:0000313" key="7">
    <source>
        <dbReference type="EMBL" id="TFU34709.1"/>
    </source>
</evidence>
<feature type="transmembrane region" description="Helical" evidence="5">
    <location>
        <begin position="161"/>
        <end position="181"/>
    </location>
</feature>
<name>A0A4Y9FZ58_9MICO</name>
<dbReference type="SUPFAM" id="SSF103473">
    <property type="entry name" value="MFS general substrate transporter"/>
    <property type="match status" value="2"/>
</dbReference>